<feature type="signal peptide" evidence="1">
    <location>
        <begin position="1"/>
        <end position="18"/>
    </location>
</feature>
<name>A0A484LJ45_9ASTE</name>
<feature type="chain" id="PRO_5019808033" evidence="1">
    <location>
        <begin position="19"/>
        <end position="68"/>
    </location>
</feature>
<gene>
    <name evidence="2" type="ORF">CCAM_LOCUS18100</name>
</gene>
<dbReference type="EMBL" id="OOIL02001523">
    <property type="protein sequence ID" value="VFQ76324.1"/>
    <property type="molecule type" value="Genomic_DNA"/>
</dbReference>
<accession>A0A484LJ45</accession>
<keyword evidence="1" id="KW-0732">Signal</keyword>
<protein>
    <submittedName>
        <fullName evidence="2">Uncharacterized protein</fullName>
    </submittedName>
</protein>
<proteinExistence type="predicted"/>
<evidence type="ECO:0000313" key="2">
    <source>
        <dbReference type="EMBL" id="VFQ76324.1"/>
    </source>
</evidence>
<dbReference type="Proteomes" id="UP000595140">
    <property type="component" value="Unassembled WGS sequence"/>
</dbReference>
<organism evidence="2 3">
    <name type="scientific">Cuscuta campestris</name>
    <dbReference type="NCBI Taxonomy" id="132261"/>
    <lineage>
        <taxon>Eukaryota</taxon>
        <taxon>Viridiplantae</taxon>
        <taxon>Streptophyta</taxon>
        <taxon>Embryophyta</taxon>
        <taxon>Tracheophyta</taxon>
        <taxon>Spermatophyta</taxon>
        <taxon>Magnoliopsida</taxon>
        <taxon>eudicotyledons</taxon>
        <taxon>Gunneridae</taxon>
        <taxon>Pentapetalae</taxon>
        <taxon>asterids</taxon>
        <taxon>lamiids</taxon>
        <taxon>Solanales</taxon>
        <taxon>Convolvulaceae</taxon>
        <taxon>Cuscuteae</taxon>
        <taxon>Cuscuta</taxon>
        <taxon>Cuscuta subgen. Grammica</taxon>
        <taxon>Cuscuta sect. Cleistogrammica</taxon>
    </lineage>
</organism>
<evidence type="ECO:0000313" key="3">
    <source>
        <dbReference type="Proteomes" id="UP000595140"/>
    </source>
</evidence>
<reference evidence="2 3" key="1">
    <citation type="submission" date="2018-04" db="EMBL/GenBank/DDBJ databases">
        <authorList>
            <person name="Vogel A."/>
        </authorList>
    </citation>
    <scope>NUCLEOTIDE SEQUENCE [LARGE SCALE GENOMIC DNA]</scope>
</reference>
<sequence>MATAVVTALLANVSVLNAILVTINTRHAEAAQAYAKAPAAQVAAPGARAAPTALVMPSTDAACKSVGS</sequence>
<evidence type="ECO:0000256" key="1">
    <source>
        <dbReference type="SAM" id="SignalP"/>
    </source>
</evidence>
<dbReference type="AlphaFoldDB" id="A0A484LJ45"/>
<keyword evidence="3" id="KW-1185">Reference proteome</keyword>